<dbReference type="PANTHER" id="PTHR33358">
    <property type="entry name" value="F-BOX PROTEIN WITH A DOMAIN PROTEIN"/>
    <property type="match status" value="1"/>
</dbReference>
<evidence type="ECO:0008006" key="5">
    <source>
        <dbReference type="Google" id="ProtNLM"/>
    </source>
</evidence>
<comment type="caution">
    <text evidence="3">The sequence shown here is derived from an EMBL/GenBank/DDBJ whole genome shotgun (WGS) entry which is preliminary data.</text>
</comment>
<feature type="region of interest" description="Disordered" evidence="1">
    <location>
        <begin position="53"/>
        <end position="78"/>
    </location>
</feature>
<keyword evidence="2" id="KW-0472">Membrane</keyword>
<gene>
    <name evidence="3" type="ORF">CJ030_MR4G025860</name>
</gene>
<sequence length="425" mass="46995">MATLQVAAFCARSSLLASSSKIKATLHVPEPQSTAHLSLPKLLVDELSRRNRLRTSKPTSTLSEMKPNLESNTGYDGGISRSKATQEFYALMEIVADRAEMHKNIGAQRDNWNRLLLSSVNGMTFTAVTMAGLAAVCGVGAPLLALKLSASLLYTAATSILLVMNKIQPSQLAEEQRNASRLFKQLHEDVKITLALRNPTADDVEDVMEKVLALDKAYPLPLLGAMLDKFPAKVEPAVWWPHHLESRKEKASVRIERNGWNGNLEEEMREVLGVLKRKDEAEYMRLSKRVLKVNKILAFCGPLFTGLAGVGSLFVGVPFCGWWAAFSGVMFGALATVVTTMEHGGQVGMVFEMYRDSAGFFSLMEETIQSNLEKEADKRENGELLELKVALQLGRSLPELRELASSRSLYTGTRQEKEEFASKLF</sequence>
<evidence type="ECO:0000256" key="2">
    <source>
        <dbReference type="SAM" id="Phobius"/>
    </source>
</evidence>
<accession>A0A6A1VQG2</accession>
<keyword evidence="4" id="KW-1185">Reference proteome</keyword>
<dbReference type="PANTHER" id="PTHR33358:SF7">
    <property type="entry name" value="F-BOX PROTEIN"/>
    <property type="match status" value="1"/>
</dbReference>
<feature type="transmembrane region" description="Helical" evidence="2">
    <location>
        <begin position="123"/>
        <end position="146"/>
    </location>
</feature>
<feature type="compositionally biased region" description="Polar residues" evidence="1">
    <location>
        <begin position="56"/>
        <end position="74"/>
    </location>
</feature>
<keyword evidence="2" id="KW-1133">Transmembrane helix</keyword>
<organism evidence="3 4">
    <name type="scientific">Morella rubra</name>
    <name type="common">Chinese bayberry</name>
    <dbReference type="NCBI Taxonomy" id="262757"/>
    <lineage>
        <taxon>Eukaryota</taxon>
        <taxon>Viridiplantae</taxon>
        <taxon>Streptophyta</taxon>
        <taxon>Embryophyta</taxon>
        <taxon>Tracheophyta</taxon>
        <taxon>Spermatophyta</taxon>
        <taxon>Magnoliopsida</taxon>
        <taxon>eudicotyledons</taxon>
        <taxon>Gunneridae</taxon>
        <taxon>Pentapetalae</taxon>
        <taxon>rosids</taxon>
        <taxon>fabids</taxon>
        <taxon>Fagales</taxon>
        <taxon>Myricaceae</taxon>
        <taxon>Morella</taxon>
    </lineage>
</organism>
<feature type="transmembrane region" description="Helical" evidence="2">
    <location>
        <begin position="321"/>
        <end position="341"/>
    </location>
</feature>
<reference evidence="3 4" key="1">
    <citation type="journal article" date="2019" name="Plant Biotechnol. J.">
        <title>The red bayberry genome and genetic basis of sex determination.</title>
        <authorList>
            <person name="Jia H.M."/>
            <person name="Jia H.J."/>
            <person name="Cai Q.L."/>
            <person name="Wang Y."/>
            <person name="Zhao H.B."/>
            <person name="Yang W.F."/>
            <person name="Wang G.Y."/>
            <person name="Li Y.H."/>
            <person name="Zhan D.L."/>
            <person name="Shen Y.T."/>
            <person name="Niu Q.F."/>
            <person name="Chang L."/>
            <person name="Qiu J."/>
            <person name="Zhao L."/>
            <person name="Xie H.B."/>
            <person name="Fu W.Y."/>
            <person name="Jin J."/>
            <person name="Li X.W."/>
            <person name="Jiao Y."/>
            <person name="Zhou C.C."/>
            <person name="Tu T."/>
            <person name="Chai C.Y."/>
            <person name="Gao J.L."/>
            <person name="Fan L.J."/>
            <person name="van de Weg E."/>
            <person name="Wang J.Y."/>
            <person name="Gao Z.S."/>
        </authorList>
    </citation>
    <scope>NUCLEOTIDE SEQUENCE [LARGE SCALE GENOMIC DNA]</scope>
    <source>
        <tissue evidence="3">Leaves</tissue>
    </source>
</reference>
<dbReference type="AlphaFoldDB" id="A0A6A1VQG2"/>
<dbReference type="OrthoDB" id="1897643at2759"/>
<proteinExistence type="predicted"/>
<keyword evidence="2" id="KW-0812">Transmembrane</keyword>
<dbReference type="EMBL" id="RXIC02000022">
    <property type="protein sequence ID" value="KAB1215172.1"/>
    <property type="molecule type" value="Genomic_DNA"/>
</dbReference>
<dbReference type="InterPro" id="IPR027949">
    <property type="entry name" value="Chloroplast_duf"/>
</dbReference>
<dbReference type="Pfam" id="PF14476">
    <property type="entry name" value="Chloroplast_duf"/>
    <property type="match status" value="1"/>
</dbReference>
<dbReference type="Proteomes" id="UP000516437">
    <property type="component" value="Chromosome 4"/>
</dbReference>
<feature type="transmembrane region" description="Helical" evidence="2">
    <location>
        <begin position="296"/>
        <end position="315"/>
    </location>
</feature>
<name>A0A6A1VQG2_9ROSI</name>
<evidence type="ECO:0000313" key="4">
    <source>
        <dbReference type="Proteomes" id="UP000516437"/>
    </source>
</evidence>
<evidence type="ECO:0000313" key="3">
    <source>
        <dbReference type="EMBL" id="KAB1215172.1"/>
    </source>
</evidence>
<protein>
    <recommendedName>
        <fullName evidence="5">F-box protein</fullName>
    </recommendedName>
</protein>
<evidence type="ECO:0000256" key="1">
    <source>
        <dbReference type="SAM" id="MobiDB-lite"/>
    </source>
</evidence>